<dbReference type="InterPro" id="IPR051675">
    <property type="entry name" value="Endo/Exo/Phosphatase_dom_1"/>
</dbReference>
<dbReference type="SFLD" id="SFLDS00029">
    <property type="entry name" value="Radical_SAM"/>
    <property type="match status" value="1"/>
</dbReference>
<keyword evidence="4" id="KW-0411">Iron-sulfur</keyword>
<dbReference type="AlphaFoldDB" id="A0A1I5GGW7"/>
<evidence type="ECO:0000313" key="6">
    <source>
        <dbReference type="Proteomes" id="UP000198806"/>
    </source>
</evidence>
<dbReference type="OrthoDB" id="9801154at2"/>
<proteinExistence type="predicted"/>
<dbReference type="GO" id="GO:0051536">
    <property type="term" value="F:iron-sulfur cluster binding"/>
    <property type="evidence" value="ECO:0007669"/>
    <property type="project" value="UniProtKB-KW"/>
</dbReference>
<name>A0A1I5GGW7_9FIRM</name>
<dbReference type="InterPro" id="IPR013785">
    <property type="entry name" value="Aldolase_TIM"/>
</dbReference>
<evidence type="ECO:0000256" key="3">
    <source>
        <dbReference type="ARBA" id="ARBA00023004"/>
    </source>
</evidence>
<reference evidence="5 6" key="1">
    <citation type="submission" date="2016-10" db="EMBL/GenBank/DDBJ databases">
        <authorList>
            <person name="de Groot N.N."/>
        </authorList>
    </citation>
    <scope>NUCLEOTIDE SEQUENCE [LARGE SCALE GENOMIC DNA]</scope>
    <source>
        <strain evidence="5 6">DSM 1283</strain>
    </source>
</reference>
<keyword evidence="6" id="KW-1185">Reference proteome</keyword>
<dbReference type="EMBL" id="FOWD01000019">
    <property type="protein sequence ID" value="SFO35136.1"/>
    <property type="molecule type" value="Genomic_DNA"/>
</dbReference>
<gene>
    <name evidence="5" type="ORF">SAMN04489757_11963</name>
</gene>
<dbReference type="InterPro" id="IPR023874">
    <property type="entry name" value="DNA_rSAM_put"/>
</dbReference>
<evidence type="ECO:0000256" key="1">
    <source>
        <dbReference type="ARBA" id="ARBA00022691"/>
    </source>
</evidence>
<accession>A0A1I5GGW7</accession>
<dbReference type="STRING" id="1527.SAMN04489757_11963"/>
<dbReference type="NCBIfam" id="TIGR03916">
    <property type="entry name" value="rSAM_link_UDG"/>
    <property type="match status" value="1"/>
</dbReference>
<keyword evidence="1" id="KW-0949">S-adenosyl-L-methionine</keyword>
<dbReference type="Gene3D" id="3.20.20.70">
    <property type="entry name" value="Aldolase class I"/>
    <property type="match status" value="1"/>
</dbReference>
<evidence type="ECO:0000256" key="4">
    <source>
        <dbReference type="ARBA" id="ARBA00023014"/>
    </source>
</evidence>
<dbReference type="InterPro" id="IPR007197">
    <property type="entry name" value="rSAM"/>
</dbReference>
<keyword evidence="3" id="KW-0408">Iron</keyword>
<dbReference type="InterPro" id="IPR058240">
    <property type="entry name" value="rSAM_sf"/>
</dbReference>
<dbReference type="InterPro" id="IPR010994">
    <property type="entry name" value="RuvA_2-like"/>
</dbReference>
<sequence length="534" mass="60090">MIIQENLSIQNKLEILTDAAKYDVACTSSGVDRKGTAGPGMGNAVAAGICHSFSADGRCISLLKILFTNECIFDCKYCINRSSNDVVRTSFTPDEIATLTMEFYRRNYIEGLFLSSGVMRSPNYTMELLCESLRLLREVHHFNGYIHCKAVPGADPALIEITGWYADRMSINLELPTADGLKALAPHKTRKNILRPMKQIQLGRNENLHLPFMNQNNKSIYNNIDSVISSSTMDSLNIHSSRGNFIKEDSSNGNLLSGTLSGQHIPYENDIYINSRKPQALLNNISQNLSYASPDSSTLGLVKRPAVDRGFVPAGQSTQMIIGATPESDYQIISVAEALYQNFDLKRVFYSAFIRVNEDNSLPVLPGGPPLLREHRLYQADWLLRFYGFSASELLTEDRPNFNVLLDPKCNWALGHLEVFPVEVNKADYYTLLRIPGIGVKSAGRIIKARRTSRLSFEDLKKMGVVLKRALYFITCNGKMMYPTKIEENYITNQLISLKEKLPLGIGDQITYQQLSLFDDVNFNLDIPKYMERR</sequence>
<dbReference type="SUPFAM" id="SSF47781">
    <property type="entry name" value="RuvA domain 2-like"/>
    <property type="match status" value="1"/>
</dbReference>
<dbReference type="GO" id="GO:0003824">
    <property type="term" value="F:catalytic activity"/>
    <property type="evidence" value="ECO:0007669"/>
    <property type="project" value="InterPro"/>
</dbReference>
<dbReference type="PANTHER" id="PTHR21180:SF9">
    <property type="entry name" value="TYPE II SECRETION SYSTEM PROTEIN K"/>
    <property type="match status" value="1"/>
</dbReference>
<dbReference type="PANTHER" id="PTHR21180">
    <property type="entry name" value="ENDONUCLEASE/EXONUCLEASE/PHOSPHATASE FAMILY DOMAIN-CONTAINING PROTEIN 1"/>
    <property type="match status" value="1"/>
</dbReference>
<dbReference type="CDD" id="cd01335">
    <property type="entry name" value="Radical_SAM"/>
    <property type="match status" value="1"/>
</dbReference>
<dbReference type="Proteomes" id="UP000198806">
    <property type="component" value="Unassembled WGS sequence"/>
</dbReference>
<evidence type="ECO:0000313" key="5">
    <source>
        <dbReference type="EMBL" id="SFO35136.1"/>
    </source>
</evidence>
<keyword evidence="2" id="KW-0479">Metal-binding</keyword>
<dbReference type="GO" id="GO:0046872">
    <property type="term" value="F:metal ion binding"/>
    <property type="evidence" value="ECO:0007669"/>
    <property type="project" value="UniProtKB-KW"/>
</dbReference>
<protein>
    <submittedName>
        <fullName evidence="5">Putative DNA modification/repair radical SAM protein</fullName>
    </submittedName>
</protein>
<evidence type="ECO:0000256" key="2">
    <source>
        <dbReference type="ARBA" id="ARBA00022723"/>
    </source>
</evidence>
<dbReference type="RefSeq" id="WP_091687092.1">
    <property type="nucleotide sequence ID" value="NZ_BAABFM010000069.1"/>
</dbReference>
<dbReference type="Gene3D" id="1.10.150.320">
    <property type="entry name" value="Photosystem II 12 kDa extrinsic protein"/>
    <property type="match status" value="1"/>
</dbReference>
<organism evidence="5 6">
    <name type="scientific">Anaerocolumna aminovalerica</name>
    <dbReference type="NCBI Taxonomy" id="1527"/>
    <lineage>
        <taxon>Bacteria</taxon>
        <taxon>Bacillati</taxon>
        <taxon>Bacillota</taxon>
        <taxon>Clostridia</taxon>
        <taxon>Lachnospirales</taxon>
        <taxon>Lachnospiraceae</taxon>
        <taxon>Anaerocolumna</taxon>
    </lineage>
</organism>
<dbReference type="SUPFAM" id="SSF102114">
    <property type="entry name" value="Radical SAM enzymes"/>
    <property type="match status" value="1"/>
</dbReference>
<dbReference type="SFLD" id="SFLDG01102">
    <property type="entry name" value="Uncharacterised_Radical_SAM_Su"/>
    <property type="match status" value="1"/>
</dbReference>